<evidence type="ECO:0000259" key="4">
    <source>
        <dbReference type="PROSITE" id="PS51294"/>
    </source>
</evidence>
<protein>
    <submittedName>
        <fullName evidence="5">Transcription repressor KAN1-like protein isoform X2</fullName>
    </submittedName>
</protein>
<dbReference type="Proteomes" id="UP000283530">
    <property type="component" value="Unassembled WGS sequence"/>
</dbReference>
<evidence type="ECO:0000256" key="3">
    <source>
        <dbReference type="ARBA" id="ARBA00023242"/>
    </source>
</evidence>
<dbReference type="GO" id="GO:0003700">
    <property type="term" value="F:DNA-binding transcription factor activity"/>
    <property type="evidence" value="ECO:0007669"/>
    <property type="project" value="InterPro"/>
</dbReference>
<organism evidence="5 6">
    <name type="scientific">Cinnamomum micranthum f. kanehirae</name>
    <dbReference type="NCBI Taxonomy" id="337451"/>
    <lineage>
        <taxon>Eukaryota</taxon>
        <taxon>Viridiplantae</taxon>
        <taxon>Streptophyta</taxon>
        <taxon>Embryophyta</taxon>
        <taxon>Tracheophyta</taxon>
        <taxon>Spermatophyta</taxon>
        <taxon>Magnoliopsida</taxon>
        <taxon>Magnoliidae</taxon>
        <taxon>Laurales</taxon>
        <taxon>Lauraceae</taxon>
        <taxon>Cinnamomum</taxon>
    </lineage>
</organism>
<dbReference type="SUPFAM" id="SSF46689">
    <property type="entry name" value="Homeodomain-like"/>
    <property type="match status" value="1"/>
</dbReference>
<dbReference type="EMBL" id="QPKB01000005">
    <property type="protein sequence ID" value="RWR84610.1"/>
    <property type="molecule type" value="Genomic_DNA"/>
</dbReference>
<dbReference type="Gene3D" id="1.10.10.60">
    <property type="entry name" value="Homeodomain-like"/>
    <property type="match status" value="1"/>
</dbReference>
<evidence type="ECO:0000256" key="2">
    <source>
        <dbReference type="ARBA" id="ARBA00023163"/>
    </source>
</evidence>
<dbReference type="InterPro" id="IPR001005">
    <property type="entry name" value="SANT/Myb"/>
</dbReference>
<reference evidence="5 6" key="1">
    <citation type="journal article" date="2019" name="Nat. Plants">
        <title>Stout camphor tree genome fills gaps in understanding of flowering plant genome evolution.</title>
        <authorList>
            <person name="Chaw S.M."/>
            <person name="Liu Y.C."/>
            <person name="Wu Y.W."/>
            <person name="Wang H.Y."/>
            <person name="Lin C.I."/>
            <person name="Wu C.S."/>
            <person name="Ke H.M."/>
            <person name="Chang L.Y."/>
            <person name="Hsu C.Y."/>
            <person name="Yang H.T."/>
            <person name="Sudianto E."/>
            <person name="Hsu M.H."/>
            <person name="Wu K.P."/>
            <person name="Wang L.N."/>
            <person name="Leebens-Mack J.H."/>
            <person name="Tsai I.J."/>
        </authorList>
    </citation>
    <scope>NUCLEOTIDE SEQUENCE [LARGE SCALE GENOMIC DNA]</scope>
    <source>
        <strain evidence="6">cv. Chaw 1501</strain>
        <tissue evidence="5">Young leaves</tissue>
    </source>
</reference>
<dbReference type="AlphaFoldDB" id="A0A443P1D4"/>
<gene>
    <name evidence="5" type="ORF">CKAN_01342900</name>
</gene>
<sequence>MSSYDRNGAVRQYIRSNAPRLRWSPDLHHSFVNAIERLGGQDKATPKLVLQLMNVRGLTIPHVKSHLQMYRSMKKDIKRQRGLPITQQRKYSVENDGEMDEKNVLSSFQFSPKKELHHNLKYSSPPPKRICLESNFLVGSLHSKQREYVHEASSYPYCIYDCLRTRAEKRERKDSRTICQEKDAEKPEISADYCNFKAQENIAVEELLKIPNVDDQILSPTNKQQERKHGFALSSLLLRQKDEVIDDLSLSLSMRPRKKSNTASISENSKTISSIPKIELKECLGTSRSVMNLDLCISAYQYSCRELM</sequence>
<dbReference type="OrthoDB" id="551907at2759"/>
<keyword evidence="3" id="KW-0539">Nucleus</keyword>
<feature type="domain" description="HTH myb-type" evidence="4">
    <location>
        <begin position="15"/>
        <end position="75"/>
    </location>
</feature>
<dbReference type="InterPro" id="IPR006447">
    <property type="entry name" value="Myb_dom_plants"/>
</dbReference>
<dbReference type="PANTHER" id="PTHR31314">
    <property type="entry name" value="MYB FAMILY TRANSCRIPTION FACTOR PHL7-LIKE"/>
    <property type="match status" value="1"/>
</dbReference>
<dbReference type="Pfam" id="PF00249">
    <property type="entry name" value="Myb_DNA-binding"/>
    <property type="match status" value="1"/>
</dbReference>
<keyword evidence="1" id="KW-0805">Transcription regulation</keyword>
<accession>A0A443P1D4</accession>
<dbReference type="GO" id="GO:0003677">
    <property type="term" value="F:DNA binding"/>
    <property type="evidence" value="ECO:0007669"/>
    <property type="project" value="InterPro"/>
</dbReference>
<name>A0A443P1D4_9MAGN</name>
<dbReference type="FunFam" id="1.10.10.60:FF:000002">
    <property type="entry name" value="Myb family transcription factor"/>
    <property type="match status" value="1"/>
</dbReference>
<dbReference type="STRING" id="337451.A0A443P1D4"/>
<dbReference type="PROSITE" id="PS51294">
    <property type="entry name" value="HTH_MYB"/>
    <property type="match status" value="1"/>
</dbReference>
<evidence type="ECO:0000313" key="5">
    <source>
        <dbReference type="EMBL" id="RWR84610.1"/>
    </source>
</evidence>
<dbReference type="NCBIfam" id="TIGR01557">
    <property type="entry name" value="myb_SHAQKYF"/>
    <property type="match status" value="1"/>
</dbReference>
<comment type="caution">
    <text evidence="5">The sequence shown here is derived from an EMBL/GenBank/DDBJ whole genome shotgun (WGS) entry which is preliminary data.</text>
</comment>
<evidence type="ECO:0000256" key="1">
    <source>
        <dbReference type="ARBA" id="ARBA00023015"/>
    </source>
</evidence>
<evidence type="ECO:0000313" key="6">
    <source>
        <dbReference type="Proteomes" id="UP000283530"/>
    </source>
</evidence>
<keyword evidence="2" id="KW-0804">Transcription</keyword>
<keyword evidence="6" id="KW-1185">Reference proteome</keyword>
<proteinExistence type="predicted"/>
<dbReference type="InterPro" id="IPR017930">
    <property type="entry name" value="Myb_dom"/>
</dbReference>
<dbReference type="InterPro" id="IPR009057">
    <property type="entry name" value="Homeodomain-like_sf"/>
</dbReference>
<dbReference type="InterPro" id="IPR046955">
    <property type="entry name" value="PHR1-like"/>
</dbReference>
<dbReference type="PANTHER" id="PTHR31314:SF188">
    <property type="entry name" value="TRANSCRIPTION FACTOR KAN2 ISOFORM X1-RELATED"/>
    <property type="match status" value="1"/>
</dbReference>